<sequence>MMTHCAQRLGSLTPFESQNPSQPPCFKQDYESNLFLQHLPPVNQRRDNLRIP</sequence>
<evidence type="ECO:0000313" key="2">
    <source>
        <dbReference type="EMBL" id="JAH49305.1"/>
    </source>
</evidence>
<proteinExistence type="predicted"/>
<protein>
    <submittedName>
        <fullName evidence="2">Uncharacterized protein</fullName>
    </submittedName>
</protein>
<accession>A0A0E9T8Y3</accession>
<reference evidence="2" key="2">
    <citation type="journal article" date="2015" name="Fish Shellfish Immunol.">
        <title>Early steps in the European eel (Anguilla anguilla)-Vibrio vulnificus interaction in the gills: Role of the RtxA13 toxin.</title>
        <authorList>
            <person name="Callol A."/>
            <person name="Pajuelo D."/>
            <person name="Ebbesson L."/>
            <person name="Teles M."/>
            <person name="MacKenzie S."/>
            <person name="Amaro C."/>
        </authorList>
    </citation>
    <scope>NUCLEOTIDE SEQUENCE</scope>
</reference>
<organism evidence="2">
    <name type="scientific">Anguilla anguilla</name>
    <name type="common">European freshwater eel</name>
    <name type="synonym">Muraena anguilla</name>
    <dbReference type="NCBI Taxonomy" id="7936"/>
    <lineage>
        <taxon>Eukaryota</taxon>
        <taxon>Metazoa</taxon>
        <taxon>Chordata</taxon>
        <taxon>Craniata</taxon>
        <taxon>Vertebrata</taxon>
        <taxon>Euteleostomi</taxon>
        <taxon>Actinopterygii</taxon>
        <taxon>Neopterygii</taxon>
        <taxon>Teleostei</taxon>
        <taxon>Anguilliformes</taxon>
        <taxon>Anguillidae</taxon>
        <taxon>Anguilla</taxon>
    </lineage>
</organism>
<evidence type="ECO:0000256" key="1">
    <source>
        <dbReference type="SAM" id="MobiDB-lite"/>
    </source>
</evidence>
<name>A0A0E9T8Y3_ANGAN</name>
<feature type="region of interest" description="Disordered" evidence="1">
    <location>
        <begin position="1"/>
        <end position="27"/>
    </location>
</feature>
<reference evidence="2" key="1">
    <citation type="submission" date="2014-11" db="EMBL/GenBank/DDBJ databases">
        <authorList>
            <person name="Amaro Gonzalez C."/>
        </authorList>
    </citation>
    <scope>NUCLEOTIDE SEQUENCE</scope>
</reference>
<dbReference type="EMBL" id="GBXM01059272">
    <property type="protein sequence ID" value="JAH49305.1"/>
    <property type="molecule type" value="Transcribed_RNA"/>
</dbReference>
<dbReference type="AlphaFoldDB" id="A0A0E9T8Y3"/>